<dbReference type="EMBL" id="OZ075134">
    <property type="protein sequence ID" value="CAL4994465.1"/>
    <property type="molecule type" value="Genomic_DNA"/>
</dbReference>
<sequence length="195" mass="20737">MASMEISVENILDESIEQANCFLESQELLNQAQNMVIENEQVDKAAAPIMKFTVLGGVLTNKTKAPSLSVIAEHKYAGHILTSYPNPLKIAGTFAMSALSNKGVKAAVVYSGKNKHGVECGWLLAFADTKDTGRRIYAECGFKDKFANIDWAQVEKSLNHAGAVAKAKDEATGTSLFASIVGSHGKSAVGAVFLG</sequence>
<dbReference type="PANTHER" id="PTHR36482">
    <property type="entry name" value="OSJNBA0024J22.15 PROTEIN"/>
    <property type="match status" value="1"/>
</dbReference>
<accession>A0ABC9B5U8</accession>
<dbReference type="PANTHER" id="PTHR36482:SF6">
    <property type="entry name" value="JASMONATE-INDUCED PROTEIN HOMOLOG"/>
    <property type="match status" value="1"/>
</dbReference>
<name>A0ABC9B5U8_9POAL</name>
<evidence type="ECO:0000313" key="1">
    <source>
        <dbReference type="EMBL" id="CAL4994465.1"/>
    </source>
</evidence>
<organism evidence="1 2">
    <name type="scientific">Urochloa decumbens</name>
    <dbReference type="NCBI Taxonomy" id="240449"/>
    <lineage>
        <taxon>Eukaryota</taxon>
        <taxon>Viridiplantae</taxon>
        <taxon>Streptophyta</taxon>
        <taxon>Embryophyta</taxon>
        <taxon>Tracheophyta</taxon>
        <taxon>Spermatophyta</taxon>
        <taxon>Magnoliopsida</taxon>
        <taxon>Liliopsida</taxon>
        <taxon>Poales</taxon>
        <taxon>Poaceae</taxon>
        <taxon>PACMAD clade</taxon>
        <taxon>Panicoideae</taxon>
        <taxon>Panicodae</taxon>
        <taxon>Paniceae</taxon>
        <taxon>Melinidinae</taxon>
        <taxon>Urochloa</taxon>
    </lineage>
</organism>
<dbReference type="InterPro" id="IPR053085">
    <property type="entry name" value="Jasmonate-induced_protein"/>
</dbReference>
<keyword evidence="2" id="KW-1185">Reference proteome</keyword>
<evidence type="ECO:0000313" key="2">
    <source>
        <dbReference type="Proteomes" id="UP001497457"/>
    </source>
</evidence>
<protein>
    <submittedName>
        <fullName evidence="1">Uncharacterized protein</fullName>
    </submittedName>
</protein>
<dbReference type="Proteomes" id="UP001497457">
    <property type="component" value="Chromosome 24b"/>
</dbReference>
<reference evidence="1" key="1">
    <citation type="submission" date="2024-10" db="EMBL/GenBank/DDBJ databases">
        <authorList>
            <person name="Ryan C."/>
        </authorList>
    </citation>
    <scope>NUCLEOTIDE SEQUENCE [LARGE SCALE GENOMIC DNA]</scope>
</reference>
<gene>
    <name evidence="1" type="ORF">URODEC1_LOCUS61938</name>
</gene>
<proteinExistence type="predicted"/>
<dbReference type="AlphaFoldDB" id="A0ABC9B5U8"/>